<sequence length="110" mass="11890">MFFVSPRDLGADAVAPTESLAPGPPISPSPGPPVSRSPHLLVEELGEASARQCFSFHREIWARMLSPLQSLALQVPPSARRPVAPSPRRPVSPTSGPLRIKGEKKFFVKD</sequence>
<gene>
    <name evidence="2" type="ORF">ENR15_11305</name>
</gene>
<dbReference type="AlphaFoldDB" id="A0A7C3ZW33"/>
<name>A0A7C3ZW33_9CYAN</name>
<accession>A0A7C3ZW33</accession>
<feature type="region of interest" description="Disordered" evidence="1">
    <location>
        <begin position="76"/>
        <end position="110"/>
    </location>
</feature>
<evidence type="ECO:0000256" key="1">
    <source>
        <dbReference type="SAM" id="MobiDB-lite"/>
    </source>
</evidence>
<feature type="region of interest" description="Disordered" evidence="1">
    <location>
        <begin position="1"/>
        <end position="37"/>
    </location>
</feature>
<evidence type="ECO:0000313" key="2">
    <source>
        <dbReference type="EMBL" id="HGG01209.1"/>
    </source>
</evidence>
<feature type="compositionally biased region" description="Pro residues" evidence="1">
    <location>
        <begin position="22"/>
        <end position="35"/>
    </location>
</feature>
<comment type="caution">
    <text evidence="2">The sequence shown here is derived from an EMBL/GenBank/DDBJ whole genome shotgun (WGS) entry which is preliminary data.</text>
</comment>
<organism evidence="2">
    <name type="scientific">Planktothricoides sp. SpSt-374</name>
    <dbReference type="NCBI Taxonomy" id="2282167"/>
    <lineage>
        <taxon>Bacteria</taxon>
        <taxon>Bacillati</taxon>
        <taxon>Cyanobacteriota</taxon>
        <taxon>Cyanophyceae</taxon>
        <taxon>Oscillatoriophycideae</taxon>
        <taxon>Oscillatoriales</taxon>
        <taxon>Oscillatoriaceae</taxon>
        <taxon>Planktothricoides</taxon>
    </lineage>
</organism>
<feature type="compositionally biased region" description="Basic and acidic residues" evidence="1">
    <location>
        <begin position="100"/>
        <end position="110"/>
    </location>
</feature>
<reference evidence="2" key="1">
    <citation type="journal article" date="2020" name="mSystems">
        <title>Genome- and Community-Level Interaction Insights into Carbon Utilization and Element Cycling Functions of Hydrothermarchaeota in Hydrothermal Sediment.</title>
        <authorList>
            <person name="Zhou Z."/>
            <person name="Liu Y."/>
            <person name="Xu W."/>
            <person name="Pan J."/>
            <person name="Luo Z.H."/>
            <person name="Li M."/>
        </authorList>
    </citation>
    <scope>NUCLEOTIDE SEQUENCE [LARGE SCALE GENOMIC DNA]</scope>
    <source>
        <strain evidence="2">SpSt-374</strain>
    </source>
</reference>
<dbReference type="EMBL" id="DSPX01000116">
    <property type="protein sequence ID" value="HGG01209.1"/>
    <property type="molecule type" value="Genomic_DNA"/>
</dbReference>
<proteinExistence type="predicted"/>
<protein>
    <submittedName>
        <fullName evidence="2">Uncharacterized protein</fullName>
    </submittedName>
</protein>